<dbReference type="PANTHER" id="PTHR43818:SF5">
    <property type="entry name" value="OXIDOREDUCTASE FAMILY PROTEIN"/>
    <property type="match status" value="1"/>
</dbReference>
<dbReference type="SUPFAM" id="SSF55347">
    <property type="entry name" value="Glyceraldehyde-3-phosphate dehydrogenase-like, C-terminal domain"/>
    <property type="match status" value="1"/>
</dbReference>
<dbReference type="InterPro" id="IPR036291">
    <property type="entry name" value="NAD(P)-bd_dom_sf"/>
</dbReference>
<dbReference type="InterPro" id="IPR000683">
    <property type="entry name" value="Gfo/Idh/MocA-like_OxRdtase_N"/>
</dbReference>
<comment type="caution">
    <text evidence="3">The sequence shown here is derived from an EMBL/GenBank/DDBJ whole genome shotgun (WGS) entry which is preliminary data.</text>
</comment>
<feature type="domain" description="Gfo/Idh/MocA-like oxidoreductase bacterial type C-terminal" evidence="2">
    <location>
        <begin position="177"/>
        <end position="270"/>
    </location>
</feature>
<gene>
    <name evidence="3" type="ORF">M2350_000320</name>
</gene>
<keyword evidence="4" id="KW-1185">Reference proteome</keyword>
<dbReference type="RefSeq" id="WP_259092724.1">
    <property type="nucleotide sequence ID" value="NZ_CP130454.1"/>
</dbReference>
<dbReference type="InterPro" id="IPR043906">
    <property type="entry name" value="Gfo/Idh/MocA_OxRdtase_bact_C"/>
</dbReference>
<evidence type="ECO:0000259" key="1">
    <source>
        <dbReference type="Pfam" id="PF01408"/>
    </source>
</evidence>
<evidence type="ECO:0000313" key="3">
    <source>
        <dbReference type="EMBL" id="MCS3917923.1"/>
    </source>
</evidence>
<sequence>MQRRDFLKGALAVAALKEMLGNRWDELQEELAAQESTKPSKSPNEKIVLGVIGCGGQGRFLMRVAMQNPDVVIAAVCDVMEDRLANAVKLAGGNATPYKDFRKLLDRKDIDAVIIATPDHWHCVQVIAASEAGKDIYVEKPLGHNIAEQRAAVNAAKKFNRVVQHGTQQLSGAHYRIAKELVQSGALGKVTRVRAWNVWNDTPHGIGNPPDEPPPPNIDWDMWLGPAPTRPFNRNRCFAPGYWFMWDTSGGFMLSWAVHHVDTIHWIMGVTAPKTAMSVGGKYVLQDNRETPDTQDAFLDYGDFYIQVSVYHTNARPIEGSGYGIAFYGTNGTLLLTREGFRVFPEGDRMKPIEHGGSPQSEPHMRNWLDCIKTRQQPIAPIEWGHWSTNPLHLANIAFRIGRLVKWDAKQELIVGDEEANRFLCRTYRKPWGEYVRRYLAPQHRKYYREV</sequence>
<dbReference type="PANTHER" id="PTHR43818">
    <property type="entry name" value="BCDNA.GH03377"/>
    <property type="match status" value="1"/>
</dbReference>
<feature type="domain" description="Gfo/Idh/MocA-like oxidoreductase bacterial type C-terminal" evidence="2">
    <location>
        <begin position="359"/>
        <end position="432"/>
    </location>
</feature>
<proteinExistence type="predicted"/>
<reference evidence="3 4" key="1">
    <citation type="submission" date="2022-08" db="EMBL/GenBank/DDBJ databases">
        <title>Bacterial and archaeal communities from various locations to study Microbial Dark Matter (Phase II).</title>
        <authorList>
            <person name="Stepanauskas R."/>
        </authorList>
    </citation>
    <scope>NUCLEOTIDE SEQUENCE [LARGE SCALE GENOMIC DNA]</scope>
    <source>
        <strain evidence="3 4">PD1</strain>
    </source>
</reference>
<protein>
    <submittedName>
        <fullName evidence="3">Dehydrogenase</fullName>
    </submittedName>
</protein>
<accession>A0ABT2ELU2</accession>
<organism evidence="3 4">
    <name type="scientific">Candidatus Fervidibacter sacchari</name>
    <dbReference type="NCBI Taxonomy" id="1448929"/>
    <lineage>
        <taxon>Bacteria</taxon>
        <taxon>Candidatus Fervidibacterota</taxon>
        <taxon>Candidatus Fervidibacter</taxon>
    </lineage>
</organism>
<dbReference type="SUPFAM" id="SSF51735">
    <property type="entry name" value="NAD(P)-binding Rossmann-fold domains"/>
    <property type="match status" value="1"/>
</dbReference>
<dbReference type="Proteomes" id="UP001204798">
    <property type="component" value="Unassembled WGS sequence"/>
</dbReference>
<evidence type="ECO:0000259" key="2">
    <source>
        <dbReference type="Pfam" id="PF19051"/>
    </source>
</evidence>
<dbReference type="Pfam" id="PF01408">
    <property type="entry name" value="GFO_IDH_MocA"/>
    <property type="match status" value="1"/>
</dbReference>
<dbReference type="InterPro" id="IPR050463">
    <property type="entry name" value="Gfo/Idh/MocA_oxidrdct_glycsds"/>
</dbReference>
<evidence type="ECO:0000313" key="4">
    <source>
        <dbReference type="Proteomes" id="UP001204798"/>
    </source>
</evidence>
<dbReference type="EMBL" id="JANUCP010000001">
    <property type="protein sequence ID" value="MCS3917923.1"/>
    <property type="molecule type" value="Genomic_DNA"/>
</dbReference>
<feature type="domain" description="Gfo/Idh/MocA-like oxidoreductase N-terminal" evidence="1">
    <location>
        <begin position="49"/>
        <end position="166"/>
    </location>
</feature>
<dbReference type="Gene3D" id="3.40.50.720">
    <property type="entry name" value="NAD(P)-binding Rossmann-like Domain"/>
    <property type="match status" value="1"/>
</dbReference>
<dbReference type="Gene3D" id="3.30.360.10">
    <property type="entry name" value="Dihydrodipicolinate Reductase, domain 2"/>
    <property type="match status" value="1"/>
</dbReference>
<name>A0ABT2ELU2_9BACT</name>
<dbReference type="Pfam" id="PF19051">
    <property type="entry name" value="GFO_IDH_MocA_C2"/>
    <property type="match status" value="2"/>
</dbReference>